<evidence type="ECO:0000313" key="3">
    <source>
        <dbReference type="Proteomes" id="UP001165189"/>
    </source>
</evidence>
<evidence type="ECO:0000256" key="1">
    <source>
        <dbReference type="SAM" id="MobiDB-lite"/>
    </source>
</evidence>
<feature type="compositionally biased region" description="Basic and acidic residues" evidence="1">
    <location>
        <begin position="230"/>
        <end position="243"/>
    </location>
</feature>
<feature type="compositionally biased region" description="Basic and acidic residues" evidence="1">
    <location>
        <begin position="82"/>
        <end position="97"/>
    </location>
</feature>
<gene>
    <name evidence="2" type="ORF">Aory05_001104800</name>
</gene>
<feature type="compositionally biased region" description="Basic and acidic residues" evidence="1">
    <location>
        <begin position="182"/>
        <end position="192"/>
    </location>
</feature>
<dbReference type="EMBL" id="BSYB01000061">
    <property type="protein sequence ID" value="GMG52698.1"/>
    <property type="molecule type" value="Genomic_DNA"/>
</dbReference>
<feature type="compositionally biased region" description="Basic and acidic residues" evidence="1">
    <location>
        <begin position="206"/>
        <end position="216"/>
    </location>
</feature>
<organism evidence="2 3">
    <name type="scientific">Aspergillus oryzae var. brunneus</name>
    <dbReference type="NCBI Taxonomy" id="332754"/>
    <lineage>
        <taxon>Eukaryota</taxon>
        <taxon>Fungi</taxon>
        <taxon>Dikarya</taxon>
        <taxon>Ascomycota</taxon>
        <taxon>Pezizomycotina</taxon>
        <taxon>Eurotiomycetes</taxon>
        <taxon>Eurotiomycetidae</taxon>
        <taxon>Eurotiales</taxon>
        <taxon>Aspergillaceae</taxon>
        <taxon>Aspergillus</taxon>
        <taxon>Aspergillus subgen. Circumdati</taxon>
    </lineage>
</organism>
<feature type="region of interest" description="Disordered" evidence="1">
    <location>
        <begin position="1"/>
        <end position="33"/>
    </location>
</feature>
<comment type="caution">
    <text evidence="2">The sequence shown here is derived from an EMBL/GenBank/DDBJ whole genome shotgun (WGS) entry which is preliminary data.</text>
</comment>
<dbReference type="Proteomes" id="UP001165189">
    <property type="component" value="Unassembled WGS sequence"/>
</dbReference>
<sequence>MQTQPVTQLIGVNGTSDRGADPIAQERSQQDERRNLRQFGMRHRNLCRDDDDRFYHAAASALDQLHDEQFRDGALVFAQTDHHSVPDHSDGGAHHPDPFTGQSDGAKHYQDDDPRSLPAIGCRGSQGDGDQDQRKSATQQGDAAKIDARTESEEIQSLSQDEARAFGPSFENQEGDNDETGAEGHQDGEHADTPAPADAINDTLDDECRHPWRDQEGNVQDVVDKAPPAHGRDVRHDGGVEDGRAGLADGIEYVTTRINVERFGRGTENIRQNVACDGKDVCLGSPQDVRDFGYGRFTYCRDNASRSVERGQHGKMFEVGRREVAISPYGRVVQFTKRMLELHRGL</sequence>
<keyword evidence="3" id="KW-1185">Reference proteome</keyword>
<name>A0ABQ6L995_ASPOZ</name>
<feature type="compositionally biased region" description="Basic and acidic residues" evidence="1">
    <location>
        <begin position="105"/>
        <end position="115"/>
    </location>
</feature>
<proteinExistence type="predicted"/>
<protein>
    <submittedName>
        <fullName evidence="2">Unnamed protein product</fullName>
    </submittedName>
</protein>
<accession>A0ABQ6L995</accession>
<evidence type="ECO:0000313" key="2">
    <source>
        <dbReference type="EMBL" id="GMG52698.1"/>
    </source>
</evidence>
<feature type="region of interest" description="Disordered" evidence="1">
    <location>
        <begin position="82"/>
        <end position="243"/>
    </location>
</feature>
<reference evidence="2" key="1">
    <citation type="submission" date="2023-04" db="EMBL/GenBank/DDBJ databases">
        <title>Aspergillus oryzae var. brunneus NBRC 4377.</title>
        <authorList>
            <person name="Ichikawa N."/>
            <person name="Sato H."/>
            <person name="Tonouchi N."/>
        </authorList>
    </citation>
    <scope>NUCLEOTIDE SEQUENCE</scope>
    <source>
        <strain evidence="2">NBRC 4377</strain>
    </source>
</reference>